<keyword evidence="2" id="KW-0677">Repeat</keyword>
<organism evidence="7 8">
    <name type="scientific">Porites lobata</name>
    <dbReference type="NCBI Taxonomy" id="104759"/>
    <lineage>
        <taxon>Eukaryota</taxon>
        <taxon>Metazoa</taxon>
        <taxon>Cnidaria</taxon>
        <taxon>Anthozoa</taxon>
        <taxon>Hexacorallia</taxon>
        <taxon>Scleractinia</taxon>
        <taxon>Fungiina</taxon>
        <taxon>Poritidae</taxon>
        <taxon>Porites</taxon>
    </lineage>
</organism>
<evidence type="ECO:0000313" key="7">
    <source>
        <dbReference type="EMBL" id="CAH3116502.1"/>
    </source>
</evidence>
<dbReference type="EMBL" id="CALNXK010000029">
    <property type="protein sequence ID" value="CAH3116502.1"/>
    <property type="molecule type" value="Genomic_DNA"/>
</dbReference>
<feature type="disulfide bond" evidence="4">
    <location>
        <begin position="126"/>
        <end position="143"/>
    </location>
</feature>
<proteinExistence type="predicted"/>
<dbReference type="InterPro" id="IPR000742">
    <property type="entry name" value="EGF"/>
</dbReference>
<comment type="caution">
    <text evidence="7">The sequence shown here is derived from an EMBL/GenBank/DDBJ whole genome shotgun (WGS) entry which is preliminary data.</text>
</comment>
<dbReference type="Gene3D" id="2.10.25.10">
    <property type="entry name" value="Laminin"/>
    <property type="match status" value="2"/>
</dbReference>
<evidence type="ECO:0000313" key="8">
    <source>
        <dbReference type="Proteomes" id="UP001159405"/>
    </source>
</evidence>
<dbReference type="SMART" id="SM00181">
    <property type="entry name" value="EGF"/>
    <property type="match status" value="2"/>
</dbReference>
<dbReference type="Proteomes" id="UP001159405">
    <property type="component" value="Unassembled WGS sequence"/>
</dbReference>
<dbReference type="CDD" id="cd00054">
    <property type="entry name" value="EGF_CA"/>
    <property type="match status" value="2"/>
</dbReference>
<dbReference type="InterPro" id="IPR006571">
    <property type="entry name" value="TLDc_dom"/>
</dbReference>
<name>A0ABN8NNQ4_9CNID</name>
<comment type="caution">
    <text evidence="4">Lacks conserved residue(s) required for the propagation of feature annotation.</text>
</comment>
<keyword evidence="3 4" id="KW-1015">Disulfide bond</keyword>
<dbReference type="InterPro" id="IPR013032">
    <property type="entry name" value="EGF-like_CS"/>
</dbReference>
<dbReference type="PANTHER" id="PTHR12916">
    <property type="entry name" value="CYTOCHROME C OXIDASE POLYPEPTIDE VIC-2"/>
    <property type="match status" value="1"/>
</dbReference>
<dbReference type="PROSITE" id="PS00022">
    <property type="entry name" value="EGF_1"/>
    <property type="match status" value="2"/>
</dbReference>
<dbReference type="InterPro" id="IPR001881">
    <property type="entry name" value="EGF-like_Ca-bd_dom"/>
</dbReference>
<evidence type="ECO:0000256" key="3">
    <source>
        <dbReference type="ARBA" id="ARBA00023157"/>
    </source>
</evidence>
<dbReference type="Pfam" id="PF07534">
    <property type="entry name" value="TLD"/>
    <property type="match status" value="1"/>
</dbReference>
<protein>
    <submittedName>
        <fullName evidence="7">Uncharacterized protein</fullName>
    </submittedName>
</protein>
<feature type="disulfide bond" evidence="4">
    <location>
        <begin position="145"/>
        <end position="154"/>
    </location>
</feature>
<dbReference type="InterPro" id="IPR000152">
    <property type="entry name" value="EGF-type_Asp/Asn_hydroxyl_site"/>
</dbReference>
<feature type="disulfide bond" evidence="4">
    <location>
        <begin position="191"/>
        <end position="200"/>
    </location>
</feature>
<evidence type="ECO:0000256" key="4">
    <source>
        <dbReference type="PROSITE-ProRule" id="PRU00076"/>
    </source>
</evidence>
<feature type="domain" description="TLDc" evidence="6">
    <location>
        <begin position="255"/>
        <end position="421"/>
    </location>
</feature>
<dbReference type="SUPFAM" id="SSF57196">
    <property type="entry name" value="EGF/Laminin"/>
    <property type="match status" value="2"/>
</dbReference>
<dbReference type="SMART" id="SM00179">
    <property type="entry name" value="EGF_CA"/>
    <property type="match status" value="2"/>
</dbReference>
<dbReference type="PROSITE" id="PS50026">
    <property type="entry name" value="EGF_3"/>
    <property type="match status" value="2"/>
</dbReference>
<dbReference type="SMART" id="SM00584">
    <property type="entry name" value="TLDc"/>
    <property type="match status" value="1"/>
</dbReference>
<evidence type="ECO:0000259" key="5">
    <source>
        <dbReference type="PROSITE" id="PS50026"/>
    </source>
</evidence>
<gene>
    <name evidence="7" type="ORF">PLOB_00024421</name>
</gene>
<dbReference type="InterPro" id="IPR018097">
    <property type="entry name" value="EGF_Ca-bd_CS"/>
</dbReference>
<dbReference type="Pfam" id="PF12661">
    <property type="entry name" value="hEGF"/>
    <property type="match status" value="1"/>
</dbReference>
<keyword evidence="1 4" id="KW-0245">EGF-like domain</keyword>
<sequence length="421" mass="46753">MEGYPLLLRNYVVVMGIFATFPSISTAFSQGSIGNFFYVNFMISEFSYLNITSIGRNLIQNENDCGYACLENSSCFSYNVAAFPDVNGKLLCELLPSDKFNNSDKFNASKEFHHFYIPSPCDSSPCKNTGKCIPLYQKNGYKCTCVKGFTGRNCETSKRYLAETNINDCVNITCLNNGTCIDLIDGFNCSCPPGYAGNRCEIATAEAYLELPVEHRCSSVYLLCLRHWKSIDLNFYRFIVSFYFETNSYFLFHPDVISTVVKQFLSPAIGNNSNWALCWQASTHGWAASTFHSRCDCKNHTIAIIKKGSYVFGGYTDIPWASGYSTSSKSFVFSLLDKEGLAPFKSMVTNTSFAVYRGSSCGPTFGGGHDIYIADNANQNANSYTNFGTSYSLPNGVTNSSTILAGTRYFSPDEVEVFYLA</sequence>
<dbReference type="PROSITE" id="PS01186">
    <property type="entry name" value="EGF_2"/>
    <property type="match status" value="2"/>
</dbReference>
<feature type="domain" description="EGF-like" evidence="5">
    <location>
        <begin position="117"/>
        <end position="155"/>
    </location>
</feature>
<feature type="domain" description="EGF-like" evidence="5">
    <location>
        <begin position="165"/>
        <end position="201"/>
    </location>
</feature>
<accession>A0ABN8NNQ4</accession>
<dbReference type="PROSITE" id="PS01187">
    <property type="entry name" value="EGF_CA"/>
    <property type="match status" value="1"/>
</dbReference>
<evidence type="ECO:0000259" key="6">
    <source>
        <dbReference type="PROSITE" id="PS51886"/>
    </source>
</evidence>
<dbReference type="PROSITE" id="PS51886">
    <property type="entry name" value="TLDC"/>
    <property type="match status" value="1"/>
</dbReference>
<keyword evidence="8" id="KW-1185">Reference proteome</keyword>
<evidence type="ECO:0000256" key="2">
    <source>
        <dbReference type="ARBA" id="ARBA00022737"/>
    </source>
</evidence>
<reference evidence="7 8" key="1">
    <citation type="submission" date="2022-05" db="EMBL/GenBank/DDBJ databases">
        <authorList>
            <consortium name="Genoscope - CEA"/>
            <person name="William W."/>
        </authorList>
    </citation>
    <scope>NUCLEOTIDE SEQUENCE [LARGE SCALE GENOMIC DNA]</scope>
</reference>
<evidence type="ECO:0000256" key="1">
    <source>
        <dbReference type="ARBA" id="ARBA00022536"/>
    </source>
</evidence>
<dbReference type="PROSITE" id="PS00010">
    <property type="entry name" value="ASX_HYDROXYL"/>
    <property type="match status" value="1"/>
</dbReference>
<dbReference type="Pfam" id="PF00008">
    <property type="entry name" value="EGF"/>
    <property type="match status" value="1"/>
</dbReference>
<dbReference type="PANTHER" id="PTHR12916:SF13">
    <property type="entry name" value="SUSHI, VON WILLEBRAND FACTOR TYPE A, EGF AND PENTRAXIN DOMAIN-CONTAINING PROTEIN 1-LIKE"/>
    <property type="match status" value="1"/>
</dbReference>